<dbReference type="Gene3D" id="1.20.120.450">
    <property type="entry name" value="dinb family like domain"/>
    <property type="match status" value="1"/>
</dbReference>
<dbReference type="RefSeq" id="WP_150571571.1">
    <property type="nucleotide sequence ID" value="NZ_CABVHF010000035.1"/>
</dbReference>
<evidence type="ECO:0000256" key="2">
    <source>
        <dbReference type="ARBA" id="ARBA00022723"/>
    </source>
</evidence>
<evidence type="ECO:0008006" key="6">
    <source>
        <dbReference type="Google" id="ProtNLM"/>
    </source>
</evidence>
<accession>A0A5E6WTG1</accession>
<protein>
    <recommendedName>
        <fullName evidence="6">Damage-inducible protein DinB</fullName>
    </recommendedName>
</protein>
<dbReference type="Pfam" id="PF05163">
    <property type="entry name" value="DinB"/>
    <property type="match status" value="1"/>
</dbReference>
<evidence type="ECO:0000313" key="5">
    <source>
        <dbReference type="Proteomes" id="UP000399692"/>
    </source>
</evidence>
<proteinExistence type="inferred from homology"/>
<name>A0A5E6WTG1_PSEFL</name>
<evidence type="ECO:0000256" key="1">
    <source>
        <dbReference type="ARBA" id="ARBA00008635"/>
    </source>
</evidence>
<feature type="binding site" evidence="3">
    <location>
        <position position="42"/>
    </location>
    <ligand>
        <name>a divalent metal cation</name>
        <dbReference type="ChEBI" id="CHEBI:60240"/>
    </ligand>
</feature>
<evidence type="ECO:0000256" key="3">
    <source>
        <dbReference type="PIRSR" id="PIRSR607837-1"/>
    </source>
</evidence>
<organism evidence="4 5">
    <name type="scientific">Pseudomonas fluorescens</name>
    <dbReference type="NCBI Taxonomy" id="294"/>
    <lineage>
        <taxon>Bacteria</taxon>
        <taxon>Pseudomonadati</taxon>
        <taxon>Pseudomonadota</taxon>
        <taxon>Gammaproteobacteria</taxon>
        <taxon>Pseudomonadales</taxon>
        <taxon>Pseudomonadaceae</taxon>
        <taxon>Pseudomonas</taxon>
    </lineage>
</organism>
<dbReference type="PANTHER" id="PTHR37302">
    <property type="entry name" value="SLR1116 PROTEIN"/>
    <property type="match status" value="1"/>
</dbReference>
<feature type="binding site" evidence="3">
    <location>
        <position position="130"/>
    </location>
    <ligand>
        <name>a divalent metal cation</name>
        <dbReference type="ChEBI" id="CHEBI:60240"/>
    </ligand>
</feature>
<reference evidence="4 5" key="1">
    <citation type="submission" date="2019-09" db="EMBL/GenBank/DDBJ databases">
        <authorList>
            <person name="Chandra G."/>
            <person name="Truman W A."/>
        </authorList>
    </citation>
    <scope>NUCLEOTIDE SEQUENCE [LARGE SCALE GENOMIC DNA]</scope>
    <source>
        <strain evidence="4">PS631</strain>
    </source>
</reference>
<dbReference type="SUPFAM" id="SSF109854">
    <property type="entry name" value="DinB/YfiT-like putative metalloenzymes"/>
    <property type="match status" value="1"/>
</dbReference>
<keyword evidence="2 3" id="KW-0479">Metal-binding</keyword>
<dbReference type="Proteomes" id="UP000399692">
    <property type="component" value="Unassembled WGS sequence"/>
</dbReference>
<comment type="similarity">
    <text evidence="1">Belongs to the DinB family.</text>
</comment>
<dbReference type="InterPro" id="IPR007837">
    <property type="entry name" value="DinB"/>
</dbReference>
<dbReference type="AlphaFoldDB" id="A0A5E6WTG1"/>
<dbReference type="PANTHER" id="PTHR37302:SF1">
    <property type="entry name" value="PROTEIN DINB"/>
    <property type="match status" value="1"/>
</dbReference>
<dbReference type="InterPro" id="IPR034660">
    <property type="entry name" value="DinB/YfiT-like"/>
</dbReference>
<sequence length="167" mass="18558">MLKDAYRYKVWADERTLAALADFEGKGQATPAFEFMRQQLNHMVIVEELFKARLLGEQAPHPATNTAVIPDLHALTQRLTACDAWATDYLARITPTELCSTVSFVFSDGQHGALTRQEILFHLINHGTYHRGAIGHALDLVGGKRPADTYTVFIHGAEPQRRQSASG</sequence>
<dbReference type="GO" id="GO:0046872">
    <property type="term" value="F:metal ion binding"/>
    <property type="evidence" value="ECO:0007669"/>
    <property type="project" value="UniProtKB-KW"/>
</dbReference>
<evidence type="ECO:0000313" key="4">
    <source>
        <dbReference type="EMBL" id="VVN32159.1"/>
    </source>
</evidence>
<dbReference type="EMBL" id="CABVHF010000035">
    <property type="protein sequence ID" value="VVN32159.1"/>
    <property type="molecule type" value="Genomic_DNA"/>
</dbReference>
<gene>
    <name evidence="4" type="ORF">PS631_04964</name>
</gene>
<dbReference type="OrthoDB" id="9807509at2"/>
<feature type="binding site" evidence="3">
    <location>
        <position position="126"/>
    </location>
    <ligand>
        <name>a divalent metal cation</name>
        <dbReference type="ChEBI" id="CHEBI:60240"/>
    </ligand>
</feature>